<dbReference type="EMBL" id="FQVX01000002">
    <property type="protein sequence ID" value="SHG31709.1"/>
    <property type="molecule type" value="Genomic_DNA"/>
</dbReference>
<evidence type="ECO:0000256" key="1">
    <source>
        <dbReference type="SAM" id="Phobius"/>
    </source>
</evidence>
<proteinExistence type="predicted"/>
<feature type="transmembrane region" description="Helical" evidence="1">
    <location>
        <begin position="40"/>
        <end position="62"/>
    </location>
</feature>
<reference evidence="2 3" key="1">
    <citation type="submission" date="2016-11" db="EMBL/GenBank/DDBJ databases">
        <authorList>
            <person name="Jaros S."/>
            <person name="Januszkiewicz K."/>
            <person name="Wedrychowicz H."/>
        </authorList>
    </citation>
    <scope>NUCLEOTIDE SEQUENCE [LARGE SCALE GENOMIC DNA]</scope>
    <source>
        <strain evidence="2 3">DSM 45408</strain>
    </source>
</reference>
<dbReference type="Proteomes" id="UP000184471">
    <property type="component" value="Unassembled WGS sequence"/>
</dbReference>
<dbReference type="AlphaFoldDB" id="A0A1M5IUK7"/>
<accession>A0A1M5IUK7</accession>
<evidence type="ECO:0000313" key="3">
    <source>
        <dbReference type="Proteomes" id="UP000184471"/>
    </source>
</evidence>
<keyword evidence="1" id="KW-1133">Transmembrane helix</keyword>
<keyword evidence="1" id="KW-0472">Membrane</keyword>
<organism evidence="2 3">
    <name type="scientific">Geodermatophilus nigrescens</name>
    <dbReference type="NCBI Taxonomy" id="1070870"/>
    <lineage>
        <taxon>Bacteria</taxon>
        <taxon>Bacillati</taxon>
        <taxon>Actinomycetota</taxon>
        <taxon>Actinomycetes</taxon>
        <taxon>Geodermatophilales</taxon>
        <taxon>Geodermatophilaceae</taxon>
        <taxon>Geodermatophilus</taxon>
    </lineage>
</organism>
<keyword evidence="3" id="KW-1185">Reference proteome</keyword>
<gene>
    <name evidence="2" type="ORF">SAMN05444351_2215</name>
</gene>
<protein>
    <submittedName>
        <fullName evidence="2">Uncharacterized protein</fullName>
    </submittedName>
</protein>
<feature type="transmembrane region" description="Helical" evidence="1">
    <location>
        <begin position="12"/>
        <end position="34"/>
    </location>
</feature>
<keyword evidence="1" id="KW-0812">Transmembrane</keyword>
<name>A0A1M5IUK7_9ACTN</name>
<evidence type="ECO:0000313" key="2">
    <source>
        <dbReference type="EMBL" id="SHG31709.1"/>
    </source>
</evidence>
<dbReference type="STRING" id="1070870.SAMN05444351_2215"/>
<sequence>MTRGGANHPVPSARGVLLFVLGVAAFAFGVVKSVGRVPPLWAALLAGVGAVTLTVALWIYFVREAGRRP</sequence>